<reference evidence="3" key="1">
    <citation type="journal article" date="2017" name="Nat. Ecol. Evol.">
        <title>Genome expansion and lineage-specific genetic innovations in the forest pathogenic fungi Armillaria.</title>
        <authorList>
            <person name="Sipos G."/>
            <person name="Prasanna A.N."/>
            <person name="Walter M.C."/>
            <person name="O'Connor E."/>
            <person name="Balint B."/>
            <person name="Krizsan K."/>
            <person name="Kiss B."/>
            <person name="Hess J."/>
            <person name="Varga T."/>
            <person name="Slot J."/>
            <person name="Riley R."/>
            <person name="Boka B."/>
            <person name="Rigling D."/>
            <person name="Barry K."/>
            <person name="Lee J."/>
            <person name="Mihaltcheva S."/>
            <person name="LaButti K."/>
            <person name="Lipzen A."/>
            <person name="Waldron R."/>
            <person name="Moloney N.M."/>
            <person name="Sperisen C."/>
            <person name="Kredics L."/>
            <person name="Vagvoelgyi C."/>
            <person name="Patrignani A."/>
            <person name="Fitzpatrick D."/>
            <person name="Nagy I."/>
            <person name="Doyle S."/>
            <person name="Anderson J.B."/>
            <person name="Grigoriev I.V."/>
            <person name="Gueldener U."/>
            <person name="Muensterkoetter M."/>
            <person name="Nagy L.G."/>
        </authorList>
    </citation>
    <scope>NUCLEOTIDE SEQUENCE [LARGE SCALE GENOMIC DNA]</scope>
    <source>
        <strain evidence="3">C18/9</strain>
    </source>
</reference>
<keyword evidence="3" id="KW-1185">Reference proteome</keyword>
<dbReference type="EMBL" id="FUEG01000004">
    <property type="protein sequence ID" value="SJL03570.1"/>
    <property type="molecule type" value="Genomic_DNA"/>
</dbReference>
<evidence type="ECO:0000313" key="3">
    <source>
        <dbReference type="Proteomes" id="UP000219338"/>
    </source>
</evidence>
<dbReference type="InterPro" id="IPR032675">
    <property type="entry name" value="LRR_dom_sf"/>
</dbReference>
<evidence type="ECO:0000256" key="1">
    <source>
        <dbReference type="SAM" id="Coils"/>
    </source>
</evidence>
<dbReference type="Proteomes" id="UP000219338">
    <property type="component" value="Unassembled WGS sequence"/>
</dbReference>
<name>A0A284R4C5_ARMOS</name>
<accession>A0A284R4C5</accession>
<dbReference type="OMA" id="NICRFLN"/>
<sequence length="584" mass="65608">MALPTIFPSDWHPCKGCACVNHAIPSYRFSITDADVPLADHPDLGKLARSNDAPNSPEEKTIQQMVSDSGMRVDALDAPVLELKALRQALAQSISRVDEELAALDKERQRLSDSVRERQNVLSALRRMPQEVLAQIYFHTLVLPFPQEKSPTSYGLSSLFSASRHPLLSFELVSRNWKDVLDTFPNLWSYVNILIDRIPAMTYAHYIGNQLSRSQLSPLSISICHSDSRSLARLGAFPVAILMALFTISRRVQTLHLCLPGRYFAEMQQFHLSFPNLQELLLLPSSDTSEVAQHLHFGPLPSLRVFRATDVSNVDKLSLPWHQITHFTSVRVQLGRGLLVHRALDILKMMNSVSVCQLSLDLQSLSTAVVEVTTLRKLHSLTLSSVTYRQRGDLSPSIPFLLDCLRLPALSDLSVTCLVGSLSLDQIATFTSIRQLIERSHSSLRSLYFDNGEIITDDLIHILSNTPTLQDLRLTSTKGITDEVLEHLARRVDTESDSQVPALVPHLHTLHLGGYVEFQMEVYVQMVESRWTCHPRHLKSVNICRFLNRQGLNQRAEDAKILALSRLDTLRSEGLDVAMSTQLK</sequence>
<dbReference type="OrthoDB" id="3009027at2759"/>
<evidence type="ECO:0000313" key="2">
    <source>
        <dbReference type="EMBL" id="SJL03570.1"/>
    </source>
</evidence>
<keyword evidence="1" id="KW-0175">Coiled coil</keyword>
<dbReference type="Gene3D" id="3.80.10.10">
    <property type="entry name" value="Ribonuclease Inhibitor"/>
    <property type="match status" value="1"/>
</dbReference>
<proteinExistence type="predicted"/>
<organism evidence="2 3">
    <name type="scientific">Armillaria ostoyae</name>
    <name type="common">Armillaria root rot fungus</name>
    <dbReference type="NCBI Taxonomy" id="47428"/>
    <lineage>
        <taxon>Eukaryota</taxon>
        <taxon>Fungi</taxon>
        <taxon>Dikarya</taxon>
        <taxon>Basidiomycota</taxon>
        <taxon>Agaricomycotina</taxon>
        <taxon>Agaricomycetes</taxon>
        <taxon>Agaricomycetidae</taxon>
        <taxon>Agaricales</taxon>
        <taxon>Marasmiineae</taxon>
        <taxon>Physalacriaceae</taxon>
        <taxon>Armillaria</taxon>
    </lineage>
</organism>
<dbReference type="STRING" id="47428.A0A284R4C5"/>
<protein>
    <recommendedName>
        <fullName evidence="4">F-box domain-containing protein</fullName>
    </recommendedName>
</protein>
<feature type="coiled-coil region" evidence="1">
    <location>
        <begin position="87"/>
        <end position="114"/>
    </location>
</feature>
<dbReference type="SUPFAM" id="SSF52047">
    <property type="entry name" value="RNI-like"/>
    <property type="match status" value="1"/>
</dbReference>
<gene>
    <name evidence="2" type="ORF">ARMOST_06927</name>
</gene>
<evidence type="ECO:0008006" key="4">
    <source>
        <dbReference type="Google" id="ProtNLM"/>
    </source>
</evidence>
<dbReference type="AlphaFoldDB" id="A0A284R4C5"/>